<evidence type="ECO:0000313" key="2">
    <source>
        <dbReference type="Proteomes" id="UP000626026"/>
    </source>
</evidence>
<protein>
    <recommendedName>
        <fullName evidence="3">Holin</fullName>
    </recommendedName>
</protein>
<dbReference type="Proteomes" id="UP000626026">
    <property type="component" value="Unassembled WGS sequence"/>
</dbReference>
<name>A0ABR7RQL7_9PROT</name>
<evidence type="ECO:0000313" key="1">
    <source>
        <dbReference type="EMBL" id="MBC9208889.1"/>
    </source>
</evidence>
<proteinExistence type="predicted"/>
<dbReference type="EMBL" id="JACTVA010000041">
    <property type="protein sequence ID" value="MBC9208889.1"/>
    <property type="molecule type" value="Genomic_DNA"/>
</dbReference>
<accession>A0ABR7RQL7</accession>
<dbReference type="Pfam" id="PF16083">
    <property type="entry name" value="Phage_holin_3_3"/>
    <property type="match status" value="1"/>
</dbReference>
<gene>
    <name evidence="1" type="ORF">IBL26_18730</name>
</gene>
<dbReference type="RefSeq" id="WP_187786039.1">
    <property type="nucleotide sequence ID" value="NZ_JACTVA010000041.1"/>
</dbReference>
<dbReference type="InterPro" id="IPR032126">
    <property type="entry name" value="LydA_holin"/>
</dbReference>
<comment type="caution">
    <text evidence="1">The sequence shown here is derived from an EMBL/GenBank/DDBJ whole genome shotgun (WGS) entry which is preliminary data.</text>
</comment>
<reference evidence="1 2" key="1">
    <citation type="journal article" date="2013" name="Int. J. Syst. Evol. Microbiol.">
        <title>Roseomonas aerophila sp. nov., isolated from air.</title>
        <authorList>
            <person name="Kim S.J."/>
            <person name="Weon H.Y."/>
            <person name="Ahn J.H."/>
            <person name="Hong S.B."/>
            <person name="Seok S.J."/>
            <person name="Whang K.S."/>
            <person name="Kwon S.W."/>
        </authorList>
    </citation>
    <scope>NUCLEOTIDE SEQUENCE [LARGE SCALE GENOMIC DNA]</scope>
    <source>
        <strain evidence="1 2">NBRC 108923</strain>
    </source>
</reference>
<sequence>MPIFDPPPNLSDLAWSLAATAAGRVTLMLRAAREATTWRSALRTLLWELPITVSLGMISWALTDWLSLQGGAAFVLAAMLGRFGPDRLEPFFDSFLAQLVRKP</sequence>
<organism evidence="1 2">
    <name type="scientific">Teichococcus aerophilus</name>
    <dbReference type="NCBI Taxonomy" id="1224513"/>
    <lineage>
        <taxon>Bacteria</taxon>
        <taxon>Pseudomonadati</taxon>
        <taxon>Pseudomonadota</taxon>
        <taxon>Alphaproteobacteria</taxon>
        <taxon>Acetobacterales</taxon>
        <taxon>Roseomonadaceae</taxon>
        <taxon>Roseomonas</taxon>
    </lineage>
</organism>
<keyword evidence="2" id="KW-1185">Reference proteome</keyword>
<evidence type="ECO:0008006" key="3">
    <source>
        <dbReference type="Google" id="ProtNLM"/>
    </source>
</evidence>